<dbReference type="GO" id="GO:0005524">
    <property type="term" value="F:ATP binding"/>
    <property type="evidence" value="ECO:0007669"/>
    <property type="project" value="UniProtKB-KW"/>
</dbReference>
<comment type="catalytic activity">
    <reaction evidence="1">
        <text>ATP + protein L-histidine = ADP + protein N-phospho-L-histidine.</text>
        <dbReference type="EC" id="2.7.13.3"/>
    </reaction>
</comment>
<dbReference type="SMART" id="SM00073">
    <property type="entry name" value="HPT"/>
    <property type="match status" value="1"/>
</dbReference>
<dbReference type="PANTHER" id="PTHR43395">
    <property type="entry name" value="SENSOR HISTIDINE KINASE CHEA"/>
    <property type="match status" value="1"/>
</dbReference>
<proteinExistence type="predicted"/>
<dbReference type="CDD" id="cd00731">
    <property type="entry name" value="CheA_reg"/>
    <property type="match status" value="1"/>
</dbReference>
<dbReference type="PROSITE" id="PS50109">
    <property type="entry name" value="HIS_KIN"/>
    <property type="match status" value="1"/>
</dbReference>
<dbReference type="InterPro" id="IPR037006">
    <property type="entry name" value="CheA-like_homodim_sf"/>
</dbReference>
<dbReference type="Pfam" id="PF01627">
    <property type="entry name" value="Hpt"/>
    <property type="match status" value="1"/>
</dbReference>
<dbReference type="GO" id="GO:0006935">
    <property type="term" value="P:chemotaxis"/>
    <property type="evidence" value="ECO:0007669"/>
    <property type="project" value="UniProtKB-KW"/>
</dbReference>
<keyword evidence="6 17" id="KW-0808">Transferase</keyword>
<feature type="region of interest" description="Disordered" evidence="13">
    <location>
        <begin position="228"/>
        <end position="267"/>
    </location>
</feature>
<protein>
    <recommendedName>
        <fullName evidence="3">Chemotaxis protein CheA</fullName>
        <ecNumber evidence="2">2.7.13.3</ecNumber>
    </recommendedName>
</protein>
<dbReference type="InterPro" id="IPR036061">
    <property type="entry name" value="CheW-like_dom_sf"/>
</dbReference>
<name>A0A1Y5RBK2_9RHOB</name>
<keyword evidence="8" id="KW-0418">Kinase</keyword>
<dbReference type="InterPro" id="IPR036890">
    <property type="entry name" value="HATPase_C_sf"/>
</dbReference>
<feature type="domain" description="HPt" evidence="16">
    <location>
        <begin position="1"/>
        <end position="101"/>
    </location>
</feature>
<dbReference type="SUPFAM" id="SSF55874">
    <property type="entry name" value="ATPase domain of HSP90 chaperone/DNA topoisomerase II/histidine kinase"/>
    <property type="match status" value="1"/>
</dbReference>
<evidence type="ECO:0000256" key="7">
    <source>
        <dbReference type="ARBA" id="ARBA00022741"/>
    </source>
</evidence>
<dbReference type="Pfam" id="PF01584">
    <property type="entry name" value="CheW"/>
    <property type="match status" value="1"/>
</dbReference>
<feature type="domain" description="CheW-like" evidence="15">
    <location>
        <begin position="510"/>
        <end position="642"/>
    </location>
</feature>
<dbReference type="InterPro" id="IPR036097">
    <property type="entry name" value="HisK_dim/P_sf"/>
</dbReference>
<evidence type="ECO:0000259" key="14">
    <source>
        <dbReference type="PROSITE" id="PS50109"/>
    </source>
</evidence>
<dbReference type="Pfam" id="PF02518">
    <property type="entry name" value="HATPase_c"/>
    <property type="match status" value="1"/>
</dbReference>
<comment type="function">
    <text evidence="11">Involved in the transmission of sensory signals from the chemoreceptors to the flagellar motors. CheA is autophosphorylated; it can transfer its phosphate group to either CheB or CheY.</text>
</comment>
<evidence type="ECO:0000259" key="16">
    <source>
        <dbReference type="PROSITE" id="PS50894"/>
    </source>
</evidence>
<organism evidence="17 18">
    <name type="scientific">Palleronia marisminoris</name>
    <dbReference type="NCBI Taxonomy" id="315423"/>
    <lineage>
        <taxon>Bacteria</taxon>
        <taxon>Pseudomonadati</taxon>
        <taxon>Pseudomonadota</taxon>
        <taxon>Alphaproteobacteria</taxon>
        <taxon>Rhodobacterales</taxon>
        <taxon>Roseobacteraceae</taxon>
        <taxon>Palleronia</taxon>
    </lineage>
</organism>
<reference evidence="17 18" key="1">
    <citation type="submission" date="2017-03" db="EMBL/GenBank/DDBJ databases">
        <authorList>
            <person name="Afonso C.L."/>
            <person name="Miller P.J."/>
            <person name="Scott M.A."/>
            <person name="Spackman E."/>
            <person name="Goraichik I."/>
            <person name="Dimitrov K.M."/>
            <person name="Suarez D.L."/>
            <person name="Swayne D.E."/>
        </authorList>
    </citation>
    <scope>NUCLEOTIDE SEQUENCE [LARGE SCALE GENOMIC DNA]</scope>
    <source>
        <strain evidence="17 18">CECT 7066</strain>
    </source>
</reference>
<evidence type="ECO:0000256" key="2">
    <source>
        <dbReference type="ARBA" id="ARBA00012438"/>
    </source>
</evidence>
<keyword evidence="5 12" id="KW-0597">Phosphoprotein</keyword>
<evidence type="ECO:0000256" key="12">
    <source>
        <dbReference type="PROSITE-ProRule" id="PRU00110"/>
    </source>
</evidence>
<dbReference type="Proteomes" id="UP000193870">
    <property type="component" value="Unassembled WGS sequence"/>
</dbReference>
<dbReference type="PANTHER" id="PTHR43395:SF10">
    <property type="entry name" value="CHEMOTAXIS PROTEIN CHEA"/>
    <property type="match status" value="1"/>
</dbReference>
<dbReference type="InterPro" id="IPR004105">
    <property type="entry name" value="CheA-like_dim"/>
</dbReference>
<dbReference type="SUPFAM" id="SSF47384">
    <property type="entry name" value="Homodimeric domain of signal transducing histidine kinase"/>
    <property type="match status" value="1"/>
</dbReference>
<dbReference type="SMART" id="SM01231">
    <property type="entry name" value="H-kinase_dim"/>
    <property type="match status" value="1"/>
</dbReference>
<keyword evidence="4" id="KW-0145">Chemotaxis</keyword>
<dbReference type="SUPFAM" id="SSF50341">
    <property type="entry name" value="CheW-like"/>
    <property type="match status" value="1"/>
</dbReference>
<dbReference type="GO" id="GO:0005737">
    <property type="term" value="C:cytoplasm"/>
    <property type="evidence" value="ECO:0007669"/>
    <property type="project" value="InterPro"/>
</dbReference>
<dbReference type="PROSITE" id="PS50851">
    <property type="entry name" value="CHEW"/>
    <property type="match status" value="1"/>
</dbReference>
<dbReference type="AlphaFoldDB" id="A0A1Y5RBK2"/>
<dbReference type="CDD" id="cd00088">
    <property type="entry name" value="HPT"/>
    <property type="match status" value="1"/>
</dbReference>
<dbReference type="Gene3D" id="2.30.30.40">
    <property type="entry name" value="SH3 Domains"/>
    <property type="match status" value="1"/>
</dbReference>
<evidence type="ECO:0000256" key="8">
    <source>
        <dbReference type="ARBA" id="ARBA00022777"/>
    </source>
</evidence>
<accession>A0A1Y5RBK2</accession>
<dbReference type="STRING" id="315423.SAMN04488020_10175"/>
<evidence type="ECO:0000313" key="18">
    <source>
        <dbReference type="Proteomes" id="UP000193870"/>
    </source>
</evidence>
<keyword evidence="7" id="KW-0547">Nucleotide-binding</keyword>
<dbReference type="EC" id="2.7.13.3" evidence="2"/>
<evidence type="ECO:0000256" key="3">
    <source>
        <dbReference type="ARBA" id="ARBA00021495"/>
    </source>
</evidence>
<keyword evidence="18" id="KW-1185">Reference proteome</keyword>
<sequence>MNPAAESFVQESRDILEDLEGIVLELEADPSDPKRIDAVFRALHTLKGSGGMFGFATLAAFTHHFESAYERIREGKAAVTPELIQLSLASRDHLERMLDAGPDEDGTPATDPATAELVAKIEAMDNSSAPVSAKAANCACFTITFKPEPTALRNGMRPELLIAELQELGDATVSVSTVDVPLLRDLDPAVCHLSWMIELETAADRDAIDDVFIFASDWQIDVQQVEAGTGSDLPAPASSRAESVADSSKSDTSDAARGAQKTDSVRVPSHRLDELMDQLGELVIAQARLNRISTDLGDAGLSSTAEEIERLVTGLRDATLSIRMLPIELVFGKFRRVVRDLSTELGKDVQLSTLGGETEVDKNVIDSLTEPLVHIIRNSIDHGIESPEERRAAGKADRATVAMRARQAGGEVLISVTDDGKGLDAEAIRARGIERGLIAADQDISEDQLFGLIFEPGFSTAKALSSVSGRGVGMDAVRRVIDDLHGAVEVKSVKGRGTEVTLRLPLTLAIIDGLLVKVAGGPFVLPLSNVEECVELPCDENERQSGRSILRIRDQLVPFLSLDTLFGFDRIESSERRVVITSVEGRRTGLVVDEVIGQYQTVIKPLSLYHRGIEGLAGSTILGDGAVALILDAAAIVRRAQNALKSAA</sequence>
<gene>
    <name evidence="17" type="primary">cheA_1</name>
    <name evidence="17" type="ORF">PAM7066_00077</name>
</gene>
<dbReference type="PRINTS" id="PR00344">
    <property type="entry name" value="BCTRLSENSOR"/>
</dbReference>
<dbReference type="OrthoDB" id="9803176at2"/>
<dbReference type="EMBL" id="FWFV01000001">
    <property type="protein sequence ID" value="SLN11103.1"/>
    <property type="molecule type" value="Genomic_DNA"/>
</dbReference>
<dbReference type="SMART" id="SM00387">
    <property type="entry name" value="HATPase_c"/>
    <property type="match status" value="1"/>
</dbReference>
<keyword evidence="10" id="KW-0902">Two-component regulatory system</keyword>
<dbReference type="InterPro" id="IPR002545">
    <property type="entry name" value="CheW-lke_dom"/>
</dbReference>
<evidence type="ECO:0000256" key="5">
    <source>
        <dbReference type="ARBA" id="ARBA00022553"/>
    </source>
</evidence>
<dbReference type="GO" id="GO:0000155">
    <property type="term" value="F:phosphorelay sensor kinase activity"/>
    <property type="evidence" value="ECO:0007669"/>
    <property type="project" value="InterPro"/>
</dbReference>
<evidence type="ECO:0000256" key="9">
    <source>
        <dbReference type="ARBA" id="ARBA00022840"/>
    </source>
</evidence>
<keyword evidence="9" id="KW-0067">ATP-binding</keyword>
<dbReference type="InterPro" id="IPR036641">
    <property type="entry name" value="HPT_dom_sf"/>
</dbReference>
<dbReference type="SUPFAM" id="SSF47226">
    <property type="entry name" value="Histidine-containing phosphotransfer domain, HPT domain"/>
    <property type="match status" value="1"/>
</dbReference>
<dbReference type="InterPro" id="IPR004358">
    <property type="entry name" value="Sig_transdc_His_kin-like_C"/>
</dbReference>
<evidence type="ECO:0000313" key="17">
    <source>
        <dbReference type="EMBL" id="SLN11103.1"/>
    </source>
</evidence>
<evidence type="ECO:0000256" key="4">
    <source>
        <dbReference type="ARBA" id="ARBA00022500"/>
    </source>
</evidence>
<evidence type="ECO:0000256" key="13">
    <source>
        <dbReference type="SAM" id="MobiDB-lite"/>
    </source>
</evidence>
<evidence type="ECO:0000256" key="6">
    <source>
        <dbReference type="ARBA" id="ARBA00022679"/>
    </source>
</evidence>
<feature type="domain" description="Histidine kinase" evidence="14">
    <location>
        <begin position="260"/>
        <end position="508"/>
    </location>
</feature>
<dbReference type="Pfam" id="PF02895">
    <property type="entry name" value="H-kinase_dim"/>
    <property type="match status" value="1"/>
</dbReference>
<dbReference type="PROSITE" id="PS50894">
    <property type="entry name" value="HPT"/>
    <property type="match status" value="1"/>
</dbReference>
<dbReference type="FunFam" id="3.30.565.10:FF:000016">
    <property type="entry name" value="Chemotaxis protein CheA, putative"/>
    <property type="match status" value="1"/>
</dbReference>
<evidence type="ECO:0000256" key="11">
    <source>
        <dbReference type="ARBA" id="ARBA00035100"/>
    </source>
</evidence>
<evidence type="ECO:0000259" key="15">
    <source>
        <dbReference type="PROSITE" id="PS50851"/>
    </source>
</evidence>
<dbReference type="InterPro" id="IPR008207">
    <property type="entry name" value="Sig_transdc_His_kin_Hpt_dom"/>
</dbReference>
<dbReference type="SMART" id="SM00260">
    <property type="entry name" value="CheW"/>
    <property type="match status" value="1"/>
</dbReference>
<dbReference type="Gene3D" id="3.30.565.10">
    <property type="entry name" value="Histidine kinase-like ATPase, C-terminal domain"/>
    <property type="match status" value="1"/>
</dbReference>
<feature type="modified residue" description="Phosphohistidine" evidence="12">
    <location>
        <position position="44"/>
    </location>
</feature>
<dbReference type="Gene3D" id="1.10.287.560">
    <property type="entry name" value="Histidine kinase CheA-like, homodimeric domain"/>
    <property type="match status" value="1"/>
</dbReference>
<dbReference type="CDD" id="cd16916">
    <property type="entry name" value="HATPase_CheA-like"/>
    <property type="match status" value="1"/>
</dbReference>
<evidence type="ECO:0000256" key="10">
    <source>
        <dbReference type="ARBA" id="ARBA00023012"/>
    </source>
</evidence>
<evidence type="ECO:0000256" key="1">
    <source>
        <dbReference type="ARBA" id="ARBA00000085"/>
    </source>
</evidence>
<dbReference type="InterPro" id="IPR005467">
    <property type="entry name" value="His_kinase_dom"/>
</dbReference>
<dbReference type="Gene3D" id="1.20.120.160">
    <property type="entry name" value="HPT domain"/>
    <property type="match status" value="1"/>
</dbReference>
<dbReference type="InterPro" id="IPR051315">
    <property type="entry name" value="Bact_Chemotaxis_CheA"/>
</dbReference>
<dbReference type="RefSeq" id="WP_085852141.1">
    <property type="nucleotide sequence ID" value="NZ_FOPF01000001.1"/>
</dbReference>
<dbReference type="InterPro" id="IPR003594">
    <property type="entry name" value="HATPase_dom"/>
</dbReference>